<keyword evidence="3" id="KW-0238">DNA-binding</keyword>
<feature type="domain" description="HTH lysR-type" evidence="5">
    <location>
        <begin position="1"/>
        <end position="58"/>
    </location>
</feature>
<dbReference type="Gene3D" id="3.40.190.10">
    <property type="entry name" value="Periplasmic binding protein-like II"/>
    <property type="match status" value="2"/>
</dbReference>
<dbReference type="EMBL" id="MJIE01000001">
    <property type="protein sequence ID" value="OLR55561.1"/>
    <property type="molecule type" value="Genomic_DNA"/>
</dbReference>
<dbReference type="Gene3D" id="1.10.10.10">
    <property type="entry name" value="Winged helix-like DNA-binding domain superfamily/Winged helix DNA-binding domain"/>
    <property type="match status" value="1"/>
</dbReference>
<comment type="caution">
    <text evidence="6">The sequence shown here is derived from an EMBL/GenBank/DDBJ whole genome shotgun (WGS) entry which is preliminary data.</text>
</comment>
<dbReference type="InterPro" id="IPR036390">
    <property type="entry name" value="WH_DNA-bd_sf"/>
</dbReference>
<organism evidence="6 7">
    <name type="scientific">Hornefia porci</name>
    <dbReference type="NCBI Taxonomy" id="2652292"/>
    <lineage>
        <taxon>Bacteria</taxon>
        <taxon>Bacillati</taxon>
        <taxon>Bacillota</taxon>
        <taxon>Clostridia</taxon>
        <taxon>Peptostreptococcales</taxon>
        <taxon>Anaerovoracaceae</taxon>
        <taxon>Hornefia</taxon>
    </lineage>
</organism>
<dbReference type="PANTHER" id="PTHR30346:SF17">
    <property type="entry name" value="LYSR FAMILY TRANSCRIPTIONAL REGULATOR"/>
    <property type="match status" value="1"/>
</dbReference>
<dbReference type="Pfam" id="PF03466">
    <property type="entry name" value="LysR_substrate"/>
    <property type="match status" value="1"/>
</dbReference>
<keyword evidence="4" id="KW-0804">Transcription</keyword>
<dbReference type="InterPro" id="IPR036388">
    <property type="entry name" value="WH-like_DNA-bd_sf"/>
</dbReference>
<sequence length="298" mass="33803">MYNPLLDTFLAVADSGSFTRAADRLYISPTAVMKQMNALEKHLDLKLIERSPAGAHLTEAGRIIYRNAKFLIDYSRKSVEEAMAATRARDTTFCVGTSLLNPAKPFMDLWYRVNKDFPDYKLHLVPFEDDHNGILSEIDRLGGKFDFLIGVCDSRTWMSLCSFQPLGRYKKMVAVSREHRLASRTQITVEDLYGETLMMVPRGDSGTNDFIRNDLETNHPEIHIEDTSPFYDLSVFNRCAETGNVLLTIECWQNVHPGLKSIPVAWEYSIPYGLLYSLNAPDDVLRFVDAAAALYPED</sequence>
<keyword evidence="7" id="KW-1185">Reference proteome</keyword>
<dbReference type="GO" id="GO:0003700">
    <property type="term" value="F:DNA-binding transcription factor activity"/>
    <property type="evidence" value="ECO:0007669"/>
    <property type="project" value="InterPro"/>
</dbReference>
<dbReference type="SUPFAM" id="SSF46785">
    <property type="entry name" value="Winged helix' DNA-binding domain"/>
    <property type="match status" value="1"/>
</dbReference>
<reference evidence="6 7" key="1">
    <citation type="journal article" date="2016" name="Appl. Environ. Microbiol.">
        <title>Function and Phylogeny of Bacterial Butyryl Coenzyme A:Acetate Transferases and Their Diversity in the Proximal Colon of Swine.</title>
        <authorList>
            <person name="Trachsel J."/>
            <person name="Bayles D.O."/>
            <person name="Looft T."/>
            <person name="Levine U.Y."/>
            <person name="Allen H.K."/>
        </authorList>
    </citation>
    <scope>NUCLEOTIDE SEQUENCE [LARGE SCALE GENOMIC DNA]</scope>
    <source>
        <strain evidence="6 7">68-3-10</strain>
    </source>
</reference>
<comment type="similarity">
    <text evidence="1">Belongs to the LysR transcriptional regulatory family.</text>
</comment>
<evidence type="ECO:0000256" key="4">
    <source>
        <dbReference type="ARBA" id="ARBA00023163"/>
    </source>
</evidence>
<dbReference type="Proteomes" id="UP000187404">
    <property type="component" value="Unassembled WGS sequence"/>
</dbReference>
<dbReference type="PROSITE" id="PS50931">
    <property type="entry name" value="HTH_LYSR"/>
    <property type="match status" value="1"/>
</dbReference>
<name>A0A1Q9JHF7_9FIRM</name>
<dbReference type="Pfam" id="PF00126">
    <property type="entry name" value="HTH_1"/>
    <property type="match status" value="1"/>
</dbReference>
<evidence type="ECO:0000256" key="1">
    <source>
        <dbReference type="ARBA" id="ARBA00009437"/>
    </source>
</evidence>
<accession>A0A1Q9JHF7</accession>
<dbReference type="InterPro" id="IPR000847">
    <property type="entry name" value="LysR_HTH_N"/>
</dbReference>
<dbReference type="AlphaFoldDB" id="A0A1Q9JHF7"/>
<evidence type="ECO:0000313" key="7">
    <source>
        <dbReference type="Proteomes" id="UP000187404"/>
    </source>
</evidence>
<proteinExistence type="inferred from homology"/>
<evidence type="ECO:0000256" key="2">
    <source>
        <dbReference type="ARBA" id="ARBA00023015"/>
    </source>
</evidence>
<evidence type="ECO:0000313" key="6">
    <source>
        <dbReference type="EMBL" id="OLR55561.1"/>
    </source>
</evidence>
<dbReference type="SUPFAM" id="SSF53850">
    <property type="entry name" value="Periplasmic binding protein-like II"/>
    <property type="match status" value="1"/>
</dbReference>
<keyword evidence="2" id="KW-0805">Transcription regulation</keyword>
<evidence type="ECO:0000259" key="5">
    <source>
        <dbReference type="PROSITE" id="PS50931"/>
    </source>
</evidence>
<dbReference type="OrthoDB" id="9785745at2"/>
<dbReference type="GO" id="GO:0032993">
    <property type="term" value="C:protein-DNA complex"/>
    <property type="evidence" value="ECO:0007669"/>
    <property type="project" value="TreeGrafter"/>
</dbReference>
<gene>
    <name evidence="6" type="ORF">BHK98_05485</name>
</gene>
<dbReference type="CDD" id="cd05466">
    <property type="entry name" value="PBP2_LTTR_substrate"/>
    <property type="match status" value="1"/>
</dbReference>
<protein>
    <submittedName>
        <fullName evidence="6">LysR family transcriptional regulator</fullName>
    </submittedName>
</protein>
<dbReference type="RefSeq" id="WP_075712555.1">
    <property type="nucleotide sequence ID" value="NZ_MJIE01000001.1"/>
</dbReference>
<dbReference type="PANTHER" id="PTHR30346">
    <property type="entry name" value="TRANSCRIPTIONAL DUAL REGULATOR HCAR-RELATED"/>
    <property type="match status" value="1"/>
</dbReference>
<evidence type="ECO:0000256" key="3">
    <source>
        <dbReference type="ARBA" id="ARBA00023125"/>
    </source>
</evidence>
<dbReference type="STRING" id="1261640.BHK98_05485"/>
<dbReference type="GO" id="GO:0003677">
    <property type="term" value="F:DNA binding"/>
    <property type="evidence" value="ECO:0007669"/>
    <property type="project" value="UniProtKB-KW"/>
</dbReference>
<dbReference type="InterPro" id="IPR005119">
    <property type="entry name" value="LysR_subst-bd"/>
</dbReference>